<keyword evidence="4" id="KW-1185">Reference proteome</keyword>
<dbReference type="InterPro" id="IPR050879">
    <property type="entry name" value="Acyltransferase_3"/>
</dbReference>
<feature type="transmembrane region" description="Helical" evidence="1">
    <location>
        <begin position="69"/>
        <end position="88"/>
    </location>
</feature>
<dbReference type="InterPro" id="IPR002656">
    <property type="entry name" value="Acyl_transf_3_dom"/>
</dbReference>
<feature type="non-terminal residue" evidence="3">
    <location>
        <position position="1"/>
    </location>
</feature>
<feature type="transmembrane region" description="Helical" evidence="1">
    <location>
        <begin position="158"/>
        <end position="177"/>
    </location>
</feature>
<name>A0AAN5IFE5_9BILA</name>
<evidence type="ECO:0000259" key="2">
    <source>
        <dbReference type="Pfam" id="PF01757"/>
    </source>
</evidence>
<keyword evidence="1" id="KW-0812">Transmembrane</keyword>
<accession>A0AAN5IFE5</accession>
<dbReference type="PANTHER" id="PTHR23028:SF53">
    <property type="entry name" value="ACYL_TRANSF_3 DOMAIN-CONTAINING PROTEIN"/>
    <property type="match status" value="1"/>
</dbReference>
<keyword evidence="1" id="KW-1133">Transmembrane helix</keyword>
<dbReference type="GO" id="GO:0000271">
    <property type="term" value="P:polysaccharide biosynthetic process"/>
    <property type="evidence" value="ECO:0007669"/>
    <property type="project" value="TreeGrafter"/>
</dbReference>
<feature type="non-terminal residue" evidence="3">
    <location>
        <position position="203"/>
    </location>
</feature>
<reference evidence="4" key="1">
    <citation type="submission" date="2022-10" db="EMBL/GenBank/DDBJ databases">
        <title>Genome assembly of Pristionchus species.</title>
        <authorList>
            <person name="Yoshida K."/>
            <person name="Sommer R.J."/>
        </authorList>
    </citation>
    <scope>NUCLEOTIDE SEQUENCE [LARGE SCALE GENOMIC DNA]</scope>
    <source>
        <strain evidence="4">RS5460</strain>
    </source>
</reference>
<dbReference type="AlphaFoldDB" id="A0AAN5IFE5"/>
<evidence type="ECO:0000256" key="1">
    <source>
        <dbReference type="SAM" id="Phobius"/>
    </source>
</evidence>
<proteinExistence type="predicted"/>
<feature type="transmembrane region" description="Helical" evidence="1">
    <location>
        <begin position="27"/>
        <end position="48"/>
    </location>
</feature>
<feature type="domain" description="Acyltransferase 3" evidence="2">
    <location>
        <begin position="4"/>
        <end position="200"/>
    </location>
</feature>
<organism evidence="3 4">
    <name type="scientific">Pristionchus mayeri</name>
    <dbReference type="NCBI Taxonomy" id="1317129"/>
    <lineage>
        <taxon>Eukaryota</taxon>
        <taxon>Metazoa</taxon>
        <taxon>Ecdysozoa</taxon>
        <taxon>Nematoda</taxon>
        <taxon>Chromadorea</taxon>
        <taxon>Rhabditida</taxon>
        <taxon>Rhabditina</taxon>
        <taxon>Diplogasteromorpha</taxon>
        <taxon>Diplogasteroidea</taxon>
        <taxon>Neodiplogasteridae</taxon>
        <taxon>Pristionchus</taxon>
    </lineage>
</organism>
<comment type="caution">
    <text evidence="3">The sequence shown here is derived from an EMBL/GenBank/DDBJ whole genome shotgun (WGS) entry which is preliminary data.</text>
</comment>
<dbReference type="Pfam" id="PF01757">
    <property type="entry name" value="Acyl_transf_3"/>
    <property type="match status" value="1"/>
</dbReference>
<sequence length="203" mass="23214">RPDVQGIRGLAIASVIAFHLKPEQFPAGFVGVDIFFVLSGYLMSSILGRELAINSQVIWGFYTRRFKRIVPIYALLLLALYFFVPLLLMKRDIAKFEHDAVWAATFTTNIHSINEKVNYFTELYDSNVLTHTWSLGVEIQYYIIVPVIVVSQRMLKRWLGPPFLLFLISASLMYQSFTSKNVSFNSLVSRVWQFLGGAIAHEV</sequence>
<gene>
    <name evidence="3" type="ORF">PMAYCL1PPCAC_33014</name>
</gene>
<feature type="transmembrane region" description="Helical" evidence="1">
    <location>
        <begin position="133"/>
        <end position="151"/>
    </location>
</feature>
<evidence type="ECO:0000313" key="3">
    <source>
        <dbReference type="EMBL" id="GMR62819.1"/>
    </source>
</evidence>
<protein>
    <recommendedName>
        <fullName evidence="2">Acyltransferase 3 domain-containing protein</fullName>
    </recommendedName>
</protein>
<dbReference type="GO" id="GO:0016020">
    <property type="term" value="C:membrane"/>
    <property type="evidence" value="ECO:0007669"/>
    <property type="project" value="TreeGrafter"/>
</dbReference>
<dbReference type="PANTHER" id="PTHR23028">
    <property type="entry name" value="ACETYLTRANSFERASE"/>
    <property type="match status" value="1"/>
</dbReference>
<dbReference type="GO" id="GO:0016747">
    <property type="term" value="F:acyltransferase activity, transferring groups other than amino-acyl groups"/>
    <property type="evidence" value="ECO:0007669"/>
    <property type="project" value="InterPro"/>
</dbReference>
<keyword evidence="1" id="KW-0472">Membrane</keyword>
<evidence type="ECO:0000313" key="4">
    <source>
        <dbReference type="Proteomes" id="UP001328107"/>
    </source>
</evidence>
<dbReference type="EMBL" id="BTRK01000006">
    <property type="protein sequence ID" value="GMR62819.1"/>
    <property type="molecule type" value="Genomic_DNA"/>
</dbReference>
<dbReference type="Proteomes" id="UP001328107">
    <property type="component" value="Unassembled WGS sequence"/>
</dbReference>